<gene>
    <name evidence="2" type="primary">nuoJ</name>
</gene>
<proteinExistence type="predicted"/>
<dbReference type="PANTHER" id="PTHR33269:SF17">
    <property type="entry name" value="NADH-UBIQUINONE OXIDOREDUCTASE CHAIN 6"/>
    <property type="match status" value="1"/>
</dbReference>
<keyword evidence="2" id="KW-0560">Oxidoreductase</keyword>
<dbReference type="GO" id="GO:0008137">
    <property type="term" value="F:NADH dehydrogenase (ubiquinone) activity"/>
    <property type="evidence" value="ECO:0007669"/>
    <property type="project" value="InterPro"/>
</dbReference>
<feature type="transmembrane region" description="Helical" evidence="1">
    <location>
        <begin position="58"/>
        <end position="76"/>
    </location>
</feature>
<name>A0A075GUL2_9ARCH</name>
<organism evidence="2">
    <name type="scientific">uncultured marine thaumarchaeote KM3_18_D11</name>
    <dbReference type="NCBI Taxonomy" id="1456075"/>
    <lineage>
        <taxon>Archaea</taxon>
        <taxon>Nitrososphaerota</taxon>
        <taxon>environmental samples</taxon>
    </lineage>
</organism>
<keyword evidence="1" id="KW-0472">Membrane</keyword>
<evidence type="ECO:0000313" key="2">
    <source>
        <dbReference type="EMBL" id="AIF05997.1"/>
    </source>
</evidence>
<dbReference type="EC" id="1.6.5.3" evidence="2"/>
<feature type="transmembrane region" description="Helical" evidence="1">
    <location>
        <begin position="20"/>
        <end position="38"/>
    </location>
</feature>
<keyword evidence="1" id="KW-1133">Transmembrane helix</keyword>
<keyword evidence="1" id="KW-0812">Transmembrane</keyword>
<dbReference type="Pfam" id="PF00499">
    <property type="entry name" value="Oxidored_q3"/>
    <property type="match status" value="1"/>
</dbReference>
<dbReference type="InterPro" id="IPR001457">
    <property type="entry name" value="NADH_UbQ/plastoQ_OxRdtase_su6"/>
</dbReference>
<accession>A0A075GUL2</accession>
<dbReference type="AlphaFoldDB" id="A0A075GUL2"/>
<dbReference type="EMBL" id="KF900757">
    <property type="protein sequence ID" value="AIF05997.1"/>
    <property type="molecule type" value="Genomic_DNA"/>
</dbReference>
<dbReference type="Gene3D" id="1.20.120.1200">
    <property type="entry name" value="NADH-ubiquinone/plastoquinone oxidoreductase chain 6, subunit NuoJ"/>
    <property type="match status" value="1"/>
</dbReference>
<protein>
    <submittedName>
        <fullName evidence="2">NADH-quinone oxidoreductase subunit J (NuoJ)</fullName>
        <ecNumber evidence="2">1.6.5.3</ecNumber>
    </submittedName>
</protein>
<reference evidence="2" key="1">
    <citation type="journal article" date="2014" name="Genome Biol. Evol.">
        <title>Pangenome evidence for extensive interdomain horizontal transfer affecting lineage core and shell genes in uncultured planktonic thaumarchaeota and euryarchaeota.</title>
        <authorList>
            <person name="Deschamps P."/>
            <person name="Zivanovic Y."/>
            <person name="Moreira D."/>
            <person name="Rodriguez-Valera F."/>
            <person name="Lopez-Garcia P."/>
        </authorList>
    </citation>
    <scope>NUCLEOTIDE SEQUENCE</scope>
</reference>
<dbReference type="InterPro" id="IPR042106">
    <property type="entry name" value="Nuo/plastoQ_OxRdtase_6_NuoJ"/>
</dbReference>
<sequence length="143" mass="15012">MSIAVHYVILSAEFIAAMQVLVYVGGVLILISFAIMLIRRKLDPTAMTSPALNLGPHLARGVGAVIFFILFSSILLGTSFTPSIGFQDGALITKSIGYAMLDLPGASIPSESFLAAFEIIDVALVAALVAAVMLARRDTAGEN</sequence>
<dbReference type="GO" id="GO:0016491">
    <property type="term" value="F:oxidoreductase activity"/>
    <property type="evidence" value="ECO:0007669"/>
    <property type="project" value="UniProtKB-KW"/>
</dbReference>
<feature type="transmembrane region" description="Helical" evidence="1">
    <location>
        <begin position="113"/>
        <end position="135"/>
    </location>
</feature>
<evidence type="ECO:0000256" key="1">
    <source>
        <dbReference type="SAM" id="Phobius"/>
    </source>
</evidence>
<dbReference type="PANTHER" id="PTHR33269">
    <property type="entry name" value="NADH-UBIQUINONE OXIDOREDUCTASE CHAIN 6"/>
    <property type="match status" value="1"/>
</dbReference>